<dbReference type="Pfam" id="PF08843">
    <property type="entry name" value="AbiEii"/>
    <property type="match status" value="1"/>
</dbReference>
<accession>A0A1F6M2A0</accession>
<evidence type="ECO:0008006" key="3">
    <source>
        <dbReference type="Google" id="ProtNLM"/>
    </source>
</evidence>
<protein>
    <recommendedName>
        <fullName evidence="3">Nucleotidyl transferase AbiEii/AbiGii toxin family protein</fullName>
    </recommendedName>
</protein>
<evidence type="ECO:0000313" key="1">
    <source>
        <dbReference type="EMBL" id="OGH65730.1"/>
    </source>
</evidence>
<dbReference type="InterPro" id="IPR014942">
    <property type="entry name" value="AbiEii"/>
</dbReference>
<proteinExistence type="predicted"/>
<dbReference type="STRING" id="1798676.A3B90_01910"/>
<reference evidence="1 2" key="1">
    <citation type="journal article" date="2016" name="Nat. Commun.">
        <title>Thousands of microbial genomes shed light on interconnected biogeochemical processes in an aquifer system.</title>
        <authorList>
            <person name="Anantharaman K."/>
            <person name="Brown C.T."/>
            <person name="Hug L.A."/>
            <person name="Sharon I."/>
            <person name="Castelle C.J."/>
            <person name="Probst A.J."/>
            <person name="Thomas B.C."/>
            <person name="Singh A."/>
            <person name="Wilkins M.J."/>
            <person name="Karaoz U."/>
            <person name="Brodie E.L."/>
            <person name="Williams K.H."/>
            <person name="Hubbard S.S."/>
            <person name="Banfield J.F."/>
        </authorList>
    </citation>
    <scope>NUCLEOTIDE SEQUENCE [LARGE SCALE GENOMIC DNA]</scope>
</reference>
<comment type="caution">
    <text evidence="1">The sequence shown here is derived from an EMBL/GenBank/DDBJ whole genome shotgun (WGS) entry which is preliminary data.</text>
</comment>
<organism evidence="1 2">
    <name type="scientific">Candidatus Magasanikbacteria bacterium RIFCSPHIGHO2_02_FULL_41_13</name>
    <dbReference type="NCBI Taxonomy" id="1798676"/>
    <lineage>
        <taxon>Bacteria</taxon>
        <taxon>Candidatus Magasanikiibacteriota</taxon>
    </lineage>
</organism>
<dbReference type="EMBL" id="MFPX01000030">
    <property type="protein sequence ID" value="OGH65730.1"/>
    <property type="molecule type" value="Genomic_DNA"/>
</dbReference>
<evidence type="ECO:0000313" key="2">
    <source>
        <dbReference type="Proteomes" id="UP000178742"/>
    </source>
</evidence>
<dbReference type="Gene3D" id="3.10.450.620">
    <property type="entry name" value="JHP933, nucleotidyltransferase-like core domain"/>
    <property type="match status" value="1"/>
</dbReference>
<dbReference type="Proteomes" id="UP000178742">
    <property type="component" value="Unassembled WGS sequence"/>
</dbReference>
<gene>
    <name evidence="1" type="ORF">A3B90_01910</name>
</gene>
<sequence length="221" mass="26382">MEQKSILTERQKFLLKIISENTLITDSFYLGGGTALVEFYLQHRYSEDLDFFSENEVDPQAVSVFLHSIKETIGMKKFDFQQSFNRNLFFLHFADEIIKTEFTYYPFPRIESTKKLGTLQIDSLIDIATNKLFTIYQNPRSRDYIDLYCIIQKTGFTLDDLIQKAQAKFIWNIDYLQLGSQFLRCTELKDYPRMIQDIDEKKWQDYFLEQAKLFEKKILEK</sequence>
<dbReference type="AlphaFoldDB" id="A0A1F6M2A0"/>
<name>A0A1F6M2A0_9BACT</name>